<evidence type="ECO:0000313" key="2">
    <source>
        <dbReference type="EMBL" id="GAC17990.1"/>
    </source>
</evidence>
<keyword evidence="3" id="KW-1185">Reference proteome</keyword>
<organism evidence="2 3">
    <name type="scientific">Paraglaciecola arctica BSs20135</name>
    <dbReference type="NCBI Taxonomy" id="493475"/>
    <lineage>
        <taxon>Bacteria</taxon>
        <taxon>Pseudomonadati</taxon>
        <taxon>Pseudomonadota</taxon>
        <taxon>Gammaproteobacteria</taxon>
        <taxon>Alteromonadales</taxon>
        <taxon>Alteromonadaceae</taxon>
        <taxon>Paraglaciecola</taxon>
    </lineage>
</organism>
<accession>K6Z3I0</accession>
<evidence type="ECO:0000256" key="1">
    <source>
        <dbReference type="SAM" id="Phobius"/>
    </source>
</evidence>
<evidence type="ECO:0000313" key="3">
    <source>
        <dbReference type="Proteomes" id="UP000006327"/>
    </source>
</evidence>
<dbReference type="EMBL" id="BAEO01000012">
    <property type="protein sequence ID" value="GAC17990.1"/>
    <property type="molecule type" value="Genomic_DNA"/>
</dbReference>
<dbReference type="STRING" id="493475.GARC_1009"/>
<keyword evidence="1" id="KW-1133">Transmembrane helix</keyword>
<proteinExistence type="predicted"/>
<keyword evidence="1" id="KW-0812">Transmembrane</keyword>
<feature type="transmembrane region" description="Helical" evidence="1">
    <location>
        <begin position="12"/>
        <end position="29"/>
    </location>
</feature>
<name>K6Z3I0_9ALTE</name>
<sequence length="66" mass="8160">MLDKSPLAQPIWLGFFVFELWFSFLKVYLTSQQPEFTEFQKDDNKNLWEQMQINFRREQTKNQLIQ</sequence>
<protein>
    <submittedName>
        <fullName evidence="2">Uncharacterized protein</fullName>
    </submittedName>
</protein>
<dbReference type="AlphaFoldDB" id="K6Z3I0"/>
<reference evidence="2 3" key="1">
    <citation type="journal article" date="2017" name="Antonie Van Leeuwenhoek">
        <title>Rhizobium rhizosphaerae sp. nov., a novel species isolated from rice rhizosphere.</title>
        <authorList>
            <person name="Zhao J.J."/>
            <person name="Zhang J."/>
            <person name="Zhang R.J."/>
            <person name="Zhang C.W."/>
            <person name="Yin H.Q."/>
            <person name="Zhang X.X."/>
        </authorList>
    </citation>
    <scope>NUCLEOTIDE SEQUENCE [LARGE SCALE GENOMIC DNA]</scope>
    <source>
        <strain evidence="2 3">BSs20135</strain>
    </source>
</reference>
<keyword evidence="1" id="KW-0472">Membrane</keyword>
<comment type="caution">
    <text evidence="2">The sequence shown here is derived from an EMBL/GenBank/DDBJ whole genome shotgun (WGS) entry which is preliminary data.</text>
</comment>
<dbReference type="Proteomes" id="UP000006327">
    <property type="component" value="Unassembled WGS sequence"/>
</dbReference>
<gene>
    <name evidence="2" type="ORF">GARC_1009</name>
</gene>